<comment type="caution">
    <text evidence="3">The sequence shown here is derived from an EMBL/GenBank/DDBJ whole genome shotgun (WGS) entry which is preliminary data.</text>
</comment>
<gene>
    <name evidence="3" type="primary">bshA</name>
    <name evidence="3" type="ORF">RM545_13260</name>
</gene>
<dbReference type="InterPro" id="IPR028098">
    <property type="entry name" value="Glyco_trans_4-like_N"/>
</dbReference>
<dbReference type="InterPro" id="IPR050194">
    <property type="entry name" value="Glycosyltransferase_grp1"/>
</dbReference>
<reference evidence="3 4" key="1">
    <citation type="submission" date="2023-09" db="EMBL/GenBank/DDBJ databases">
        <authorList>
            <person name="Rey-Velasco X."/>
        </authorList>
    </citation>
    <scope>NUCLEOTIDE SEQUENCE [LARGE SCALE GENOMIC DNA]</scope>
    <source>
        <strain evidence="3 4">F260</strain>
    </source>
</reference>
<evidence type="ECO:0000259" key="1">
    <source>
        <dbReference type="Pfam" id="PF00534"/>
    </source>
</evidence>
<evidence type="ECO:0000259" key="2">
    <source>
        <dbReference type="Pfam" id="PF13439"/>
    </source>
</evidence>
<evidence type="ECO:0000313" key="3">
    <source>
        <dbReference type="EMBL" id="MDT0647663.1"/>
    </source>
</evidence>
<dbReference type="SUPFAM" id="SSF53756">
    <property type="entry name" value="UDP-Glycosyltransferase/glycogen phosphorylase"/>
    <property type="match status" value="1"/>
</dbReference>
<sequence>MRIAIVCYPTFGGSGVVATELGLALSRRGHEIHFITYKQPVRLDQLSSNVRFHEVHVPEYPLFHYQPYELALSSKLVNMVKLHKIELLHVHYAIPHAYAGYMAKKMLEEEGIFIPMVTTLHGTDITLVGRHPFYKPAVKFSINNSDVVTSVSQSLKEDTLKSFEITKEIQVVPNFIDVTKYKRKTFTDCQREMMALEDEKIVTHISNFRKVKRIDDVIKIFFEIQKKVKSRLMMVGEGPEKETAEELVKELGILDKVMFLGESHEIDKILCFSDLFLLPSEKESFGLAALEAMVNSVPVISTNTGGLPEVNIHGVTGYLNDVGDIQKMSEDAISLLSDEEKLDQFKENARRESQKFDIQKIVPQYEALYQSLLEKTKVSTEAS</sequence>
<dbReference type="InterPro" id="IPR023881">
    <property type="entry name" value="Thiol_BshA"/>
</dbReference>
<dbReference type="PANTHER" id="PTHR45947">
    <property type="entry name" value="SULFOQUINOVOSYL TRANSFERASE SQD2"/>
    <property type="match status" value="1"/>
</dbReference>
<name>A0ABU3CMT2_9FLAO</name>
<organism evidence="3 4">
    <name type="scientific">Autumnicola lenta</name>
    <dbReference type="NCBI Taxonomy" id="3075593"/>
    <lineage>
        <taxon>Bacteria</taxon>
        <taxon>Pseudomonadati</taxon>
        <taxon>Bacteroidota</taxon>
        <taxon>Flavobacteriia</taxon>
        <taxon>Flavobacteriales</taxon>
        <taxon>Flavobacteriaceae</taxon>
        <taxon>Autumnicola</taxon>
    </lineage>
</organism>
<keyword evidence="4" id="KW-1185">Reference proteome</keyword>
<dbReference type="Pfam" id="PF00534">
    <property type="entry name" value="Glycos_transf_1"/>
    <property type="match status" value="1"/>
</dbReference>
<feature type="domain" description="Glycosyl transferase family 1" evidence="1">
    <location>
        <begin position="197"/>
        <end position="351"/>
    </location>
</feature>
<feature type="domain" description="Glycosyltransferase subfamily 4-like N-terminal" evidence="2">
    <location>
        <begin position="11"/>
        <end position="179"/>
    </location>
</feature>
<dbReference type="Pfam" id="PF13439">
    <property type="entry name" value="Glyco_transf_4"/>
    <property type="match status" value="1"/>
</dbReference>
<dbReference type="Proteomes" id="UP001245285">
    <property type="component" value="Unassembled WGS sequence"/>
</dbReference>
<dbReference type="PANTHER" id="PTHR45947:SF15">
    <property type="entry name" value="TEICHURONIC ACID BIOSYNTHESIS GLYCOSYLTRANSFERASE TUAC-RELATED"/>
    <property type="match status" value="1"/>
</dbReference>
<protein>
    <submittedName>
        <fullName evidence="3">N-acetyl-alpha-D-glucosaminyl L-malate synthase BshA</fullName>
    </submittedName>
</protein>
<dbReference type="EMBL" id="JAVRHO010000019">
    <property type="protein sequence ID" value="MDT0647663.1"/>
    <property type="molecule type" value="Genomic_DNA"/>
</dbReference>
<dbReference type="Gene3D" id="3.40.50.2000">
    <property type="entry name" value="Glycogen Phosphorylase B"/>
    <property type="match status" value="2"/>
</dbReference>
<dbReference type="NCBIfam" id="TIGR03999">
    <property type="entry name" value="thiol_BshA"/>
    <property type="match status" value="1"/>
</dbReference>
<proteinExistence type="predicted"/>
<dbReference type="RefSeq" id="WP_311495763.1">
    <property type="nucleotide sequence ID" value="NZ_JAVRHO010000019.1"/>
</dbReference>
<dbReference type="InterPro" id="IPR001296">
    <property type="entry name" value="Glyco_trans_1"/>
</dbReference>
<evidence type="ECO:0000313" key="4">
    <source>
        <dbReference type="Proteomes" id="UP001245285"/>
    </source>
</evidence>
<accession>A0ABU3CMT2</accession>